<dbReference type="InterPro" id="IPR003593">
    <property type="entry name" value="AAA+_ATPase"/>
</dbReference>
<evidence type="ECO:0000256" key="1">
    <source>
        <dbReference type="ARBA" id="ARBA00004128"/>
    </source>
</evidence>
<evidence type="ECO:0000259" key="16">
    <source>
        <dbReference type="PROSITE" id="PS50893"/>
    </source>
</evidence>
<feature type="transmembrane region" description="Helical" evidence="14">
    <location>
        <begin position="883"/>
        <end position="911"/>
    </location>
</feature>
<dbReference type="STRING" id="1555241.A0A4P9XAL1"/>
<dbReference type="InterPro" id="IPR027417">
    <property type="entry name" value="P-loop_NTPase"/>
</dbReference>
<dbReference type="InterPro" id="IPR003439">
    <property type="entry name" value="ABC_transporter-like_ATP-bd"/>
</dbReference>
<keyword evidence="9" id="KW-0067">ATP-binding</keyword>
<evidence type="ECO:0000256" key="3">
    <source>
        <dbReference type="ARBA" id="ARBA00022448"/>
    </source>
</evidence>
<keyword evidence="6 14" id="KW-0812">Transmembrane</keyword>
<sequence>MSWLASASGVLFVLEGACVLTSLTLELIDKPRAYYYQQVEPDDGSAALPAPVLRGTGDPRDAEAHDRRSDSVRAPEPNREESANFFSRITFHWMSALMRLGASKTLTLADLWPLKPADRAQYNGERLARHWRQTVQNGRPSLIWACAKAFGPTLGYAVMLKLVQDMCAFTQPLLLRFMLQFAASWGAPEIPHEPLQKGVLIALAMLSVALIQTLFLHQYFQCTTVCGLRVRSALTTLIYTKSLVLSPDARQSSTTGQIVNLMSVDTTRLMDLCTYLLIVVSGPFQIALAMYFLYQTLGVSTLAGVAVMILSQPLNALMANVTKKINISQMGFKDTRTKLIDEFLGGIKAIKLYAWERPLLRNIMQVREQELDNIRRLGILRAFTSLSWSCTPFLVTVFTFLTFVMIEDPGELTSDKIFVSVSLFSLIRFPLAVLPDVISSIVEATVSFQRLQTYLLAEELDTRAVERLPEIVDTADRVGANGKLAVLQVTSADFAWSHDRRLPILRNVTFHVDQGELFCIVGKTGAGKSSLLSALLGEMYKLRGHVSMMGKLAYVPQSAWIMNMSLRDNILFNLPYERSFYEKVVDACGLRADLAALPDGDLTEIGEKGINLSGGQKQRIAVARAVYSRADVYFFDDPLSAVDVHVGRHIFDRVLHPRTGLLKRATRVLVTHGLQYVADTDRVMVLDNGCVVECDTYAGLMALPSGHLKTLITEHGHHQTDSESDTAAGEDEGDDHVAAAEGADSLEALACSPPTHHGDGTARPPRRRRRSSAVNSVLSAGTGADGDDDAPPAPARRPEQLVAEESAATGAVSWDVYWAYMRACKPRNVVLFLVTCFLVQAASLSQNIYLSWWADANDRRSHPSDAFGHAHGNDYASLRRVGIYGALGFLMAAFNSISVLTIYVTCCIHAARYTHNSMLKNVSRLPQSFFDTTPLGRVLNRFTRDQYTIDETLPRCFSSFCNTCFQVATVVVINCYNTPFFLFAVIPLAYVYLRIQKYYLSSSRELKRLDATTRSPLYAHFQETLGGTSSIRAYGQQSRFVRTNQARMDTNSKAYFPSLSSNRWLAVRLELIGAAMVFGSSIFVVVTILMYGTVSAAIVGLTLTYSLNVTQNLNWVVRQSCEIETNIVSVERIKEYAELPTEAAYTRDDDPACLPLDDQWPHAGAITFEHFGVRYRDHLPLAVRDVDLTIQPHEKVGIVGRTGSGKSTLTLALFRLLEAATGRIVIDGVPTAQLALADLRSRLSIIPQDPFLFAGTLRDNLDPEGKQTDAAMWAALEEAQLKDYVASLPEGLDVPIVQGGENFSVGQRQLLAMARALLRRNRILVLDEATASVDVVSDRRIQATIRCAFRDSTLICIAHRLLSIVDYDRVIVMDQGRVLEFGRPSVLLQQPDSAFRQMCVQTGDYDGMLAMALQADKAREAEARAAQ</sequence>
<feature type="transmembrane region" description="Helical" evidence="14">
    <location>
        <begin position="418"/>
        <end position="442"/>
    </location>
</feature>
<feature type="transmembrane region" description="Helical" evidence="14">
    <location>
        <begin position="385"/>
        <end position="406"/>
    </location>
</feature>
<gene>
    <name evidence="18" type="ORF">CXG81DRAFT_10852</name>
</gene>
<evidence type="ECO:0000256" key="13">
    <source>
        <dbReference type="SAM" id="MobiDB-lite"/>
    </source>
</evidence>
<feature type="transmembrane region" description="Helical" evidence="14">
    <location>
        <begin position="829"/>
        <end position="849"/>
    </location>
</feature>
<dbReference type="InterPro" id="IPR017871">
    <property type="entry name" value="ABC_transporter-like_CS"/>
</dbReference>
<keyword evidence="19" id="KW-1185">Reference proteome</keyword>
<keyword evidence="7" id="KW-0677">Repeat</keyword>
<protein>
    <recommendedName>
        <fullName evidence="20">P-loop containing nucleoside triphosphate hydrolase protein</fullName>
    </recommendedName>
</protein>
<dbReference type="FunFam" id="3.40.50.300:FF:000450">
    <property type="entry name" value="ABC transporter C family member 2"/>
    <property type="match status" value="1"/>
</dbReference>
<keyword evidence="8" id="KW-0547">Nucleotide-binding</keyword>
<accession>A0A4P9XAL1</accession>
<dbReference type="PROSITE" id="PS00211">
    <property type="entry name" value="ABC_TRANSPORTER_1"/>
    <property type="match status" value="2"/>
</dbReference>
<feature type="chain" id="PRO_5020962168" description="P-loop containing nucleoside triphosphate hydrolase protein" evidence="15">
    <location>
        <begin position="17"/>
        <end position="1427"/>
    </location>
</feature>
<feature type="compositionally biased region" description="Acidic residues" evidence="13">
    <location>
        <begin position="722"/>
        <end position="734"/>
    </location>
</feature>
<feature type="domain" description="ABC transmembrane type-1" evidence="17">
    <location>
        <begin position="157"/>
        <end position="443"/>
    </location>
</feature>
<evidence type="ECO:0000256" key="2">
    <source>
        <dbReference type="ARBA" id="ARBA00009726"/>
    </source>
</evidence>
<feature type="transmembrane region" description="Helical" evidence="14">
    <location>
        <begin position="272"/>
        <end position="294"/>
    </location>
</feature>
<dbReference type="Pfam" id="PF00005">
    <property type="entry name" value="ABC_tran"/>
    <property type="match status" value="2"/>
</dbReference>
<comment type="similarity">
    <text evidence="2">Belongs to the ABC transporter superfamily. ABCC family. Conjugate transporter (TC 3.A.1.208) subfamily.</text>
</comment>
<dbReference type="PROSITE" id="PS50893">
    <property type="entry name" value="ABC_TRANSPORTER_2"/>
    <property type="match status" value="2"/>
</dbReference>
<dbReference type="InterPro" id="IPR036640">
    <property type="entry name" value="ABC1_TM_sf"/>
</dbReference>
<feature type="region of interest" description="Disordered" evidence="13">
    <location>
        <begin position="46"/>
        <end position="79"/>
    </location>
</feature>
<dbReference type="SUPFAM" id="SSF90123">
    <property type="entry name" value="ABC transporter transmembrane region"/>
    <property type="match status" value="2"/>
</dbReference>
<organism evidence="18 19">
    <name type="scientific">Caulochytrium protostelioides</name>
    <dbReference type="NCBI Taxonomy" id="1555241"/>
    <lineage>
        <taxon>Eukaryota</taxon>
        <taxon>Fungi</taxon>
        <taxon>Fungi incertae sedis</taxon>
        <taxon>Chytridiomycota</taxon>
        <taxon>Chytridiomycota incertae sedis</taxon>
        <taxon>Chytridiomycetes</taxon>
        <taxon>Caulochytriales</taxon>
        <taxon>Caulochytriaceae</taxon>
        <taxon>Caulochytrium</taxon>
    </lineage>
</organism>
<evidence type="ECO:0000259" key="17">
    <source>
        <dbReference type="PROSITE" id="PS50929"/>
    </source>
</evidence>
<name>A0A4P9XAL1_9FUNG</name>
<dbReference type="EMBL" id="ML014145">
    <property type="protein sequence ID" value="RKP02372.1"/>
    <property type="molecule type" value="Genomic_DNA"/>
</dbReference>
<evidence type="ECO:0000256" key="5">
    <source>
        <dbReference type="ARBA" id="ARBA00022554"/>
    </source>
</evidence>
<feature type="region of interest" description="Disordered" evidence="13">
    <location>
        <begin position="715"/>
        <end position="734"/>
    </location>
</feature>
<evidence type="ECO:0000256" key="10">
    <source>
        <dbReference type="ARBA" id="ARBA00022967"/>
    </source>
</evidence>
<evidence type="ECO:0000256" key="9">
    <source>
        <dbReference type="ARBA" id="ARBA00022840"/>
    </source>
</evidence>
<dbReference type="FunFam" id="1.20.1560.10:FF:000020">
    <property type="entry name" value="ABC metal ion transporter"/>
    <property type="match status" value="1"/>
</dbReference>
<dbReference type="PANTHER" id="PTHR24223:SF443">
    <property type="entry name" value="MULTIDRUG-RESISTANCE LIKE PROTEIN 1, ISOFORM I"/>
    <property type="match status" value="1"/>
</dbReference>
<feature type="transmembrane region" description="Helical" evidence="14">
    <location>
        <begin position="199"/>
        <end position="220"/>
    </location>
</feature>
<feature type="transmembrane region" description="Helical" evidence="14">
    <location>
        <begin position="1071"/>
        <end position="1092"/>
    </location>
</feature>
<evidence type="ECO:0000256" key="11">
    <source>
        <dbReference type="ARBA" id="ARBA00022989"/>
    </source>
</evidence>
<keyword evidence="12 14" id="KW-0472">Membrane</keyword>
<dbReference type="InterPro" id="IPR050173">
    <property type="entry name" value="ABC_transporter_C-like"/>
</dbReference>
<evidence type="ECO:0000256" key="8">
    <source>
        <dbReference type="ARBA" id="ARBA00022741"/>
    </source>
</evidence>
<proteinExistence type="inferred from homology"/>
<dbReference type="SMART" id="SM00382">
    <property type="entry name" value="AAA"/>
    <property type="match status" value="2"/>
</dbReference>
<dbReference type="Pfam" id="PF00664">
    <property type="entry name" value="ABC_membrane"/>
    <property type="match status" value="2"/>
</dbReference>
<evidence type="ECO:0008006" key="20">
    <source>
        <dbReference type="Google" id="ProtNLM"/>
    </source>
</evidence>
<evidence type="ECO:0000256" key="4">
    <source>
        <dbReference type="ARBA" id="ARBA00022553"/>
    </source>
</evidence>
<evidence type="ECO:0000256" key="7">
    <source>
        <dbReference type="ARBA" id="ARBA00022737"/>
    </source>
</evidence>
<evidence type="ECO:0000256" key="15">
    <source>
        <dbReference type="SAM" id="SignalP"/>
    </source>
</evidence>
<dbReference type="FunFam" id="1.20.1560.10:FF:000001">
    <property type="entry name" value="ATP-binding cassette subfamily C member 1"/>
    <property type="match status" value="1"/>
</dbReference>
<keyword evidence="11 14" id="KW-1133">Transmembrane helix</keyword>
<dbReference type="CDD" id="cd03250">
    <property type="entry name" value="ABCC_MRP_domain1"/>
    <property type="match status" value="1"/>
</dbReference>
<feature type="signal peptide" evidence="15">
    <location>
        <begin position="1"/>
        <end position="16"/>
    </location>
</feature>
<feature type="domain" description="ABC transporter" evidence="16">
    <location>
        <begin position="1166"/>
        <end position="1400"/>
    </location>
</feature>
<reference evidence="19" key="1">
    <citation type="journal article" date="2018" name="Nat. Microbiol.">
        <title>Leveraging single-cell genomics to expand the fungal tree of life.</title>
        <authorList>
            <person name="Ahrendt S.R."/>
            <person name="Quandt C.A."/>
            <person name="Ciobanu D."/>
            <person name="Clum A."/>
            <person name="Salamov A."/>
            <person name="Andreopoulos B."/>
            <person name="Cheng J.F."/>
            <person name="Woyke T."/>
            <person name="Pelin A."/>
            <person name="Henrissat B."/>
            <person name="Reynolds N.K."/>
            <person name="Benny G.L."/>
            <person name="Smith M.E."/>
            <person name="James T.Y."/>
            <person name="Grigoriev I.V."/>
        </authorList>
    </citation>
    <scope>NUCLEOTIDE SEQUENCE [LARGE SCALE GENOMIC DNA]</scope>
    <source>
        <strain evidence="19">ATCC 52028</strain>
    </source>
</reference>
<dbReference type="GO" id="GO:0016887">
    <property type="term" value="F:ATP hydrolysis activity"/>
    <property type="evidence" value="ECO:0007669"/>
    <property type="project" value="InterPro"/>
</dbReference>
<dbReference type="CDD" id="cd18603">
    <property type="entry name" value="ABC_6TM_MRP1_2_3_6_D2_like"/>
    <property type="match status" value="1"/>
</dbReference>
<keyword evidence="10" id="KW-1278">Translocase</keyword>
<evidence type="ECO:0000256" key="6">
    <source>
        <dbReference type="ARBA" id="ARBA00022692"/>
    </source>
</evidence>
<feature type="region of interest" description="Disordered" evidence="13">
    <location>
        <begin position="748"/>
        <end position="802"/>
    </location>
</feature>
<feature type="domain" description="ABC transporter" evidence="16">
    <location>
        <begin position="487"/>
        <end position="713"/>
    </location>
</feature>
<dbReference type="GO" id="GO:0005524">
    <property type="term" value="F:ATP binding"/>
    <property type="evidence" value="ECO:0007669"/>
    <property type="project" value="UniProtKB-KW"/>
</dbReference>
<dbReference type="OrthoDB" id="6500128at2759"/>
<dbReference type="CDD" id="cd18595">
    <property type="entry name" value="ABC_6TM_MRP1_2_3_6_D1_like"/>
    <property type="match status" value="1"/>
</dbReference>
<feature type="compositionally biased region" description="Basic and acidic residues" evidence="13">
    <location>
        <begin position="57"/>
        <end position="79"/>
    </location>
</feature>
<evidence type="ECO:0000313" key="19">
    <source>
        <dbReference type="Proteomes" id="UP000274922"/>
    </source>
</evidence>
<evidence type="ECO:0000313" key="18">
    <source>
        <dbReference type="EMBL" id="RKP02372.1"/>
    </source>
</evidence>
<dbReference type="Gene3D" id="1.20.1560.10">
    <property type="entry name" value="ABC transporter type 1, transmembrane domain"/>
    <property type="match status" value="2"/>
</dbReference>
<evidence type="ECO:0000256" key="12">
    <source>
        <dbReference type="ARBA" id="ARBA00023136"/>
    </source>
</evidence>
<feature type="domain" description="ABC transmembrane type-1" evidence="17">
    <location>
        <begin position="830"/>
        <end position="1125"/>
    </location>
</feature>
<keyword evidence="5" id="KW-0926">Vacuole</keyword>
<dbReference type="Gene3D" id="3.40.50.300">
    <property type="entry name" value="P-loop containing nucleotide triphosphate hydrolases"/>
    <property type="match status" value="2"/>
</dbReference>
<dbReference type="GO" id="GO:0140359">
    <property type="term" value="F:ABC-type transporter activity"/>
    <property type="evidence" value="ECO:0007669"/>
    <property type="project" value="InterPro"/>
</dbReference>
<dbReference type="SUPFAM" id="SSF52540">
    <property type="entry name" value="P-loop containing nucleoside triphosphate hydrolases"/>
    <property type="match status" value="2"/>
</dbReference>
<keyword evidence="15" id="KW-0732">Signal</keyword>
<evidence type="ECO:0000256" key="14">
    <source>
        <dbReference type="SAM" id="Phobius"/>
    </source>
</evidence>
<feature type="transmembrane region" description="Helical" evidence="14">
    <location>
        <begin position="300"/>
        <end position="321"/>
    </location>
</feature>
<dbReference type="FunFam" id="3.40.50.300:FF:000074">
    <property type="entry name" value="Multidrug resistance-associated protein 5 isoform 1"/>
    <property type="match status" value="1"/>
</dbReference>
<comment type="subcellular location">
    <subcellularLocation>
        <location evidence="1">Vacuole membrane</location>
        <topology evidence="1">Multi-pass membrane protein</topology>
    </subcellularLocation>
</comment>
<keyword evidence="3" id="KW-0813">Transport</keyword>
<dbReference type="GO" id="GO:0000329">
    <property type="term" value="C:fungal-type vacuole membrane"/>
    <property type="evidence" value="ECO:0007669"/>
    <property type="project" value="UniProtKB-ARBA"/>
</dbReference>
<dbReference type="InterPro" id="IPR011527">
    <property type="entry name" value="ABC1_TM_dom"/>
</dbReference>
<dbReference type="Proteomes" id="UP000274922">
    <property type="component" value="Unassembled WGS sequence"/>
</dbReference>
<dbReference type="PANTHER" id="PTHR24223">
    <property type="entry name" value="ATP-BINDING CASSETTE SUB-FAMILY C"/>
    <property type="match status" value="1"/>
</dbReference>
<dbReference type="CDD" id="cd03244">
    <property type="entry name" value="ABCC_MRP_domain2"/>
    <property type="match status" value="1"/>
</dbReference>
<keyword evidence="4" id="KW-0597">Phosphoprotein</keyword>
<dbReference type="PROSITE" id="PS50929">
    <property type="entry name" value="ABC_TM1F"/>
    <property type="match status" value="2"/>
</dbReference>
<dbReference type="GO" id="GO:0042592">
    <property type="term" value="P:homeostatic process"/>
    <property type="evidence" value="ECO:0007669"/>
    <property type="project" value="UniProtKB-ARBA"/>
</dbReference>